<dbReference type="Pfam" id="PF00392">
    <property type="entry name" value="GntR"/>
    <property type="match status" value="1"/>
</dbReference>
<dbReference type="Gene3D" id="3.40.640.10">
    <property type="entry name" value="Type I PLP-dependent aspartate aminotransferase-like (Major domain)"/>
    <property type="match status" value="1"/>
</dbReference>
<evidence type="ECO:0000256" key="4">
    <source>
        <dbReference type="ARBA" id="ARBA00023125"/>
    </source>
</evidence>
<dbReference type="PRINTS" id="PR00035">
    <property type="entry name" value="HTHGNTR"/>
</dbReference>
<sequence length="480" mass="52589">MDDLLPGMLHLARDGGETLTRQLTDQLRRLIADGRLAPGQRLPSSRQLAQSLALSRNTVSFAIEQLAAEGYLALSAGRRPIVAEGLSLDRNKPSSRSSRSGGARISVSAWASSLQQSIWPPIHKERPRPFQPGLADEREFPHDEWSRCLRRGARNAPSRRDRPINHPPLQEALLRHLVVHRGIKAVARQILLVPTAQAGLALVANALLEPGDHAWVESPGYGGANVAFSAAGAIVSAIPLDAQGMTVAPRKEAPRLIFVTPSHQYPTGRLMPIGRRLDLLRFAEAAGACIIEDDYDGEFHYEARPVAALQGLAPSPRVFYLGTFSKATYADIRAGYVVVPEALIDIFELAQRHMGLLTSITIQDALAEFISAGSYLGHIRKMTRLYKGRRNRMLQALAAEAGDRLTVEAPAGGMQLLARCRPQINDQQLSARLLEAGVVSRALTRMLYHKTAERGLFLGFAAWNDKEIDKAARILGRIVR</sequence>
<dbReference type="PANTHER" id="PTHR46577">
    <property type="entry name" value="HTH-TYPE TRANSCRIPTIONAL REGULATORY PROTEIN GABR"/>
    <property type="match status" value="1"/>
</dbReference>
<dbReference type="SUPFAM" id="SSF46785">
    <property type="entry name" value="Winged helix' DNA-binding domain"/>
    <property type="match status" value="1"/>
</dbReference>
<dbReference type="PROSITE" id="PS50949">
    <property type="entry name" value="HTH_GNTR"/>
    <property type="match status" value="1"/>
</dbReference>
<dbReference type="InterPro" id="IPR015424">
    <property type="entry name" value="PyrdxlP-dep_Trfase"/>
</dbReference>
<feature type="domain" description="HTH gntR-type" evidence="6">
    <location>
        <begin position="17"/>
        <end position="85"/>
    </location>
</feature>
<evidence type="ECO:0000313" key="8">
    <source>
        <dbReference type="Proteomes" id="UP000051660"/>
    </source>
</evidence>
<evidence type="ECO:0000256" key="5">
    <source>
        <dbReference type="ARBA" id="ARBA00023163"/>
    </source>
</evidence>
<dbReference type="InterPro" id="IPR004839">
    <property type="entry name" value="Aminotransferase_I/II_large"/>
</dbReference>
<dbReference type="RefSeq" id="WP_057862508.1">
    <property type="nucleotide sequence ID" value="NZ_LLYB01000125.1"/>
</dbReference>
<dbReference type="CDD" id="cd07377">
    <property type="entry name" value="WHTH_GntR"/>
    <property type="match status" value="1"/>
</dbReference>
<reference evidence="7 8" key="1">
    <citation type="submission" date="2014-03" db="EMBL/GenBank/DDBJ databases">
        <title>Bradyrhizobium valentinum sp. nov., isolated from effective nodules of Lupinus mariae-josephae, a lupine endemic of basic-lime soils in Eastern Spain.</title>
        <authorList>
            <person name="Duran D."/>
            <person name="Rey L."/>
            <person name="Navarro A."/>
            <person name="Busquets A."/>
            <person name="Imperial J."/>
            <person name="Ruiz-Argueso T."/>
        </authorList>
    </citation>
    <scope>NUCLEOTIDE SEQUENCE [LARGE SCALE GENOMIC DNA]</scope>
    <source>
        <strain evidence="7 8">CCBAU 23086</strain>
    </source>
</reference>
<gene>
    <name evidence="7" type="ORF">CQ14_14170</name>
</gene>
<dbReference type="GO" id="GO:0030170">
    <property type="term" value="F:pyridoxal phosphate binding"/>
    <property type="evidence" value="ECO:0007669"/>
    <property type="project" value="InterPro"/>
</dbReference>
<keyword evidence="3" id="KW-0805">Transcription regulation</keyword>
<dbReference type="InterPro" id="IPR036390">
    <property type="entry name" value="WH_DNA-bd_sf"/>
</dbReference>
<dbReference type="InterPro" id="IPR051446">
    <property type="entry name" value="HTH_trans_reg/aminotransferase"/>
</dbReference>
<evidence type="ECO:0000313" key="7">
    <source>
        <dbReference type="EMBL" id="KRR16740.1"/>
    </source>
</evidence>
<dbReference type="SUPFAM" id="SSF53383">
    <property type="entry name" value="PLP-dependent transferases"/>
    <property type="match status" value="1"/>
</dbReference>
<evidence type="ECO:0000256" key="1">
    <source>
        <dbReference type="ARBA" id="ARBA00005384"/>
    </source>
</evidence>
<dbReference type="PANTHER" id="PTHR46577:SF1">
    <property type="entry name" value="HTH-TYPE TRANSCRIPTIONAL REGULATORY PROTEIN GABR"/>
    <property type="match status" value="1"/>
</dbReference>
<keyword evidence="5" id="KW-0804">Transcription</keyword>
<dbReference type="Gene3D" id="1.10.10.10">
    <property type="entry name" value="Winged helix-like DNA-binding domain superfamily/Winged helix DNA-binding domain"/>
    <property type="match status" value="1"/>
</dbReference>
<keyword evidence="4" id="KW-0238">DNA-binding</keyword>
<dbReference type="Proteomes" id="UP000051660">
    <property type="component" value="Unassembled WGS sequence"/>
</dbReference>
<comment type="caution">
    <text evidence="7">The sequence shown here is derived from an EMBL/GenBank/DDBJ whole genome shotgun (WGS) entry which is preliminary data.</text>
</comment>
<evidence type="ECO:0000256" key="3">
    <source>
        <dbReference type="ARBA" id="ARBA00023015"/>
    </source>
</evidence>
<name>A0A0R3M955_9BRAD</name>
<accession>A0A0R3M955</accession>
<dbReference type="AlphaFoldDB" id="A0A0R3M955"/>
<dbReference type="SMART" id="SM00345">
    <property type="entry name" value="HTH_GNTR"/>
    <property type="match status" value="1"/>
</dbReference>
<dbReference type="EMBL" id="LLYB01000125">
    <property type="protein sequence ID" value="KRR16740.1"/>
    <property type="molecule type" value="Genomic_DNA"/>
</dbReference>
<dbReference type="CDD" id="cd00609">
    <property type="entry name" value="AAT_like"/>
    <property type="match status" value="1"/>
</dbReference>
<proteinExistence type="inferred from homology"/>
<dbReference type="InterPro" id="IPR015421">
    <property type="entry name" value="PyrdxlP-dep_Trfase_major"/>
</dbReference>
<dbReference type="OrthoDB" id="9808770at2"/>
<evidence type="ECO:0000256" key="2">
    <source>
        <dbReference type="ARBA" id="ARBA00022898"/>
    </source>
</evidence>
<dbReference type="GO" id="GO:0003677">
    <property type="term" value="F:DNA binding"/>
    <property type="evidence" value="ECO:0007669"/>
    <property type="project" value="UniProtKB-KW"/>
</dbReference>
<dbReference type="STRING" id="722472.SAMN05444321_3075"/>
<dbReference type="InterPro" id="IPR036388">
    <property type="entry name" value="WH-like_DNA-bd_sf"/>
</dbReference>
<dbReference type="InterPro" id="IPR000524">
    <property type="entry name" value="Tscrpt_reg_HTH_GntR"/>
</dbReference>
<organism evidence="7 8">
    <name type="scientific">Bradyrhizobium lablabi</name>
    <dbReference type="NCBI Taxonomy" id="722472"/>
    <lineage>
        <taxon>Bacteria</taxon>
        <taxon>Pseudomonadati</taxon>
        <taxon>Pseudomonadota</taxon>
        <taxon>Alphaproteobacteria</taxon>
        <taxon>Hyphomicrobiales</taxon>
        <taxon>Nitrobacteraceae</taxon>
        <taxon>Bradyrhizobium</taxon>
    </lineage>
</organism>
<dbReference type="GO" id="GO:0003700">
    <property type="term" value="F:DNA-binding transcription factor activity"/>
    <property type="evidence" value="ECO:0007669"/>
    <property type="project" value="InterPro"/>
</dbReference>
<comment type="similarity">
    <text evidence="1">In the C-terminal section; belongs to the class-I pyridoxal-phosphate-dependent aminotransferase family.</text>
</comment>
<keyword evidence="2" id="KW-0663">Pyridoxal phosphate</keyword>
<protein>
    <recommendedName>
        <fullName evidence="6">HTH gntR-type domain-containing protein</fullName>
    </recommendedName>
</protein>
<dbReference type="Pfam" id="PF00155">
    <property type="entry name" value="Aminotran_1_2"/>
    <property type="match status" value="1"/>
</dbReference>
<evidence type="ECO:0000259" key="6">
    <source>
        <dbReference type="PROSITE" id="PS50949"/>
    </source>
</evidence>